<organism evidence="1">
    <name type="scientific">Lepeophtheirus salmonis</name>
    <name type="common">Salmon louse</name>
    <name type="synonym">Caligus salmonis</name>
    <dbReference type="NCBI Taxonomy" id="72036"/>
    <lineage>
        <taxon>Eukaryota</taxon>
        <taxon>Metazoa</taxon>
        <taxon>Ecdysozoa</taxon>
        <taxon>Arthropoda</taxon>
        <taxon>Crustacea</taxon>
        <taxon>Multicrustacea</taxon>
        <taxon>Hexanauplia</taxon>
        <taxon>Copepoda</taxon>
        <taxon>Siphonostomatoida</taxon>
        <taxon>Caligidae</taxon>
        <taxon>Lepeophtheirus</taxon>
    </lineage>
</organism>
<name>A0A0K2SZP8_LEPSM</name>
<protein>
    <submittedName>
        <fullName evidence="1">Uncharacterized protein</fullName>
    </submittedName>
</protein>
<reference evidence="1" key="1">
    <citation type="submission" date="2014-05" db="EMBL/GenBank/DDBJ databases">
        <authorList>
            <person name="Chronopoulou M."/>
        </authorList>
    </citation>
    <scope>NUCLEOTIDE SEQUENCE</scope>
    <source>
        <tissue evidence="1">Whole organism</tissue>
    </source>
</reference>
<accession>A0A0K2SZP8</accession>
<evidence type="ECO:0000313" key="1">
    <source>
        <dbReference type="EMBL" id="CDW19233.1"/>
    </source>
</evidence>
<dbReference type="EMBL" id="HACA01001872">
    <property type="protein sequence ID" value="CDW19233.1"/>
    <property type="molecule type" value="Transcribed_RNA"/>
</dbReference>
<proteinExistence type="predicted"/>
<sequence>MYKHQGTTLLTQTMSTLLEERVKIEPAFNKLGNDFAGHLYIKSNNSTAKAYLFIY</sequence>
<dbReference type="AlphaFoldDB" id="A0A0K2SZP8"/>